<comment type="caution">
    <text evidence="3">The sequence shown here is derived from an EMBL/GenBank/DDBJ whole genome shotgun (WGS) entry which is preliminary data.</text>
</comment>
<evidence type="ECO:0000256" key="1">
    <source>
        <dbReference type="SAM" id="MobiDB-lite"/>
    </source>
</evidence>
<dbReference type="eggNOG" id="COG4995">
    <property type="taxonomic scope" value="Bacteria"/>
</dbReference>
<dbReference type="InterPro" id="IPR024983">
    <property type="entry name" value="CHAT_dom"/>
</dbReference>
<accession>A0A017T1K2</accession>
<evidence type="ECO:0000313" key="3">
    <source>
        <dbReference type="EMBL" id="EYF02436.1"/>
    </source>
</evidence>
<sequence>MGGGREGRGAGQEALREAAGAARRSRARMLAALRWVERLGGLSAEARGRWDVALARYRRERALLDEEAARDWTLSRGRLAEVLRARREAHGKLREALDGALAALAALATLAESGARPGREGEVAGEGGEGGEGGDGEARLGAPATPEEGEVLLVYHPVRAGWVGFAVTAGEVRARRLGEVDSGAPEAQLAAQLLAPFGDLLQRSRRLRVAAFGALERVDVHALPWEGEPVVARWPVVYGLDLREGGLRVAGGAVRASRRAILVADPRGDLPAARREARAVRAALEGRGAGWQAAYLEGAAATHRAVRDALDVEGATLFHYAGHGVFAGRDGWESGLPLAEGGWLTLGDIMALPRVPERVILSGCETGRSGEEPTSGGLGLAQAFAVGGALEILAAVRPVEDALAERMMTGVHEAMGVDPALGLPEALRAAQLAVVREGNKVDWQSFRAIVP</sequence>
<feature type="domain" description="CHAT" evidence="2">
    <location>
        <begin position="188"/>
        <end position="439"/>
    </location>
</feature>
<evidence type="ECO:0000259" key="2">
    <source>
        <dbReference type="Pfam" id="PF12770"/>
    </source>
</evidence>
<dbReference type="AlphaFoldDB" id="A0A017T1K2"/>
<dbReference type="Proteomes" id="UP000019678">
    <property type="component" value="Unassembled WGS sequence"/>
</dbReference>
<dbReference type="Pfam" id="PF12770">
    <property type="entry name" value="CHAT"/>
    <property type="match status" value="1"/>
</dbReference>
<dbReference type="STRING" id="1192034.CAP_7207"/>
<name>A0A017T1K2_9BACT</name>
<proteinExistence type="predicted"/>
<evidence type="ECO:0000313" key="4">
    <source>
        <dbReference type="Proteomes" id="UP000019678"/>
    </source>
</evidence>
<reference evidence="3 4" key="1">
    <citation type="submission" date="2013-05" db="EMBL/GenBank/DDBJ databases">
        <title>Genome assembly of Chondromyces apiculatus DSM 436.</title>
        <authorList>
            <person name="Sharma G."/>
            <person name="Khatri I."/>
            <person name="Kaur C."/>
            <person name="Mayilraj S."/>
            <person name="Subramanian S."/>
        </authorList>
    </citation>
    <scope>NUCLEOTIDE SEQUENCE [LARGE SCALE GENOMIC DNA]</scope>
    <source>
        <strain evidence="3 4">DSM 436</strain>
    </source>
</reference>
<gene>
    <name evidence="3" type="ORF">CAP_7207</name>
</gene>
<feature type="region of interest" description="Disordered" evidence="1">
    <location>
        <begin position="113"/>
        <end position="139"/>
    </location>
</feature>
<dbReference type="EMBL" id="ASRX01000061">
    <property type="protein sequence ID" value="EYF02436.1"/>
    <property type="molecule type" value="Genomic_DNA"/>
</dbReference>
<keyword evidence="4" id="KW-1185">Reference proteome</keyword>
<organism evidence="3 4">
    <name type="scientific">Chondromyces apiculatus DSM 436</name>
    <dbReference type="NCBI Taxonomy" id="1192034"/>
    <lineage>
        <taxon>Bacteria</taxon>
        <taxon>Pseudomonadati</taxon>
        <taxon>Myxococcota</taxon>
        <taxon>Polyangia</taxon>
        <taxon>Polyangiales</taxon>
        <taxon>Polyangiaceae</taxon>
        <taxon>Chondromyces</taxon>
    </lineage>
</organism>
<feature type="compositionally biased region" description="Gly residues" evidence="1">
    <location>
        <begin position="124"/>
        <end position="133"/>
    </location>
</feature>
<protein>
    <submittedName>
        <fullName evidence="3">Tetratricopeptide TPR_4</fullName>
    </submittedName>
</protein>